<proteinExistence type="predicted"/>
<name>A0A1S0TFC6_LOALO</name>
<feature type="compositionally biased region" description="Polar residues" evidence="1">
    <location>
        <begin position="58"/>
        <end position="72"/>
    </location>
</feature>
<evidence type="ECO:0000313" key="2">
    <source>
        <dbReference type="EMBL" id="EFO12925.2"/>
    </source>
</evidence>
<gene>
    <name evidence="2" type="ORF">LOAG_15606</name>
</gene>
<dbReference type="EMBL" id="JH714329">
    <property type="protein sequence ID" value="EFO12925.2"/>
    <property type="molecule type" value="Genomic_DNA"/>
</dbReference>
<protein>
    <recommendedName>
        <fullName evidence="3">WH1 domain-containing protein</fullName>
    </recommendedName>
</protein>
<dbReference type="InParanoid" id="A0A1S0TFC6"/>
<evidence type="ECO:0000256" key="1">
    <source>
        <dbReference type="SAM" id="MobiDB-lite"/>
    </source>
</evidence>
<dbReference type="SUPFAM" id="SSF50729">
    <property type="entry name" value="PH domain-like"/>
    <property type="match status" value="1"/>
</dbReference>
<reference evidence="2" key="1">
    <citation type="submission" date="2012-04" db="EMBL/GenBank/DDBJ databases">
        <title>The Genome Sequence of Loa loa.</title>
        <authorList>
            <consortium name="The Broad Institute Genome Sequencing Platform"/>
            <consortium name="Broad Institute Genome Sequencing Center for Infectious Disease"/>
            <person name="Nutman T.B."/>
            <person name="Fink D.L."/>
            <person name="Russ C."/>
            <person name="Young S."/>
            <person name="Zeng Q."/>
            <person name="Gargeya S."/>
            <person name="Alvarado L."/>
            <person name="Berlin A."/>
            <person name="Chapman S.B."/>
            <person name="Chen Z."/>
            <person name="Freedman E."/>
            <person name="Gellesch M."/>
            <person name="Goldberg J."/>
            <person name="Griggs A."/>
            <person name="Gujja S."/>
            <person name="Heilman E.R."/>
            <person name="Heiman D."/>
            <person name="Howarth C."/>
            <person name="Mehta T."/>
            <person name="Neiman D."/>
            <person name="Pearson M."/>
            <person name="Roberts A."/>
            <person name="Saif S."/>
            <person name="Shea T."/>
            <person name="Shenoy N."/>
            <person name="Sisk P."/>
            <person name="Stolte C."/>
            <person name="Sykes S."/>
            <person name="White J."/>
            <person name="Yandava C."/>
            <person name="Haas B."/>
            <person name="Henn M.R."/>
            <person name="Nusbaum C."/>
            <person name="Birren B."/>
        </authorList>
    </citation>
    <scope>NUCLEOTIDE SEQUENCE [LARGE SCALE GENOMIC DNA]</scope>
</reference>
<evidence type="ECO:0008006" key="3">
    <source>
        <dbReference type="Google" id="ProtNLM"/>
    </source>
</evidence>
<sequence>MYFIANRITRVSSCFLYWHYHGETYGINVVSADDCDRFYRIIKGCYEASNCTTRDHLPTTSMSSSKQSTVIP</sequence>
<dbReference type="OrthoDB" id="5855462at2759"/>
<organism evidence="2">
    <name type="scientific">Loa loa</name>
    <name type="common">Eye worm</name>
    <name type="synonym">Filaria loa</name>
    <dbReference type="NCBI Taxonomy" id="7209"/>
    <lineage>
        <taxon>Eukaryota</taxon>
        <taxon>Metazoa</taxon>
        <taxon>Ecdysozoa</taxon>
        <taxon>Nematoda</taxon>
        <taxon>Chromadorea</taxon>
        <taxon>Rhabditida</taxon>
        <taxon>Spirurina</taxon>
        <taxon>Spiruromorpha</taxon>
        <taxon>Filarioidea</taxon>
        <taxon>Onchocercidae</taxon>
        <taxon>Loa</taxon>
    </lineage>
</organism>
<dbReference type="RefSeq" id="XP_003151144.2">
    <property type="nucleotide sequence ID" value="XM_003151096.2"/>
</dbReference>
<accession>A0A1S0TFC6</accession>
<feature type="non-terminal residue" evidence="2">
    <location>
        <position position="72"/>
    </location>
</feature>
<dbReference type="KEGG" id="loa:LOAG_15606"/>
<dbReference type="GeneID" id="9953098"/>
<feature type="region of interest" description="Disordered" evidence="1">
    <location>
        <begin position="52"/>
        <end position="72"/>
    </location>
</feature>
<dbReference type="AlphaFoldDB" id="A0A1S0TFC6"/>
<dbReference type="CTD" id="9953098"/>